<dbReference type="PROSITE" id="PS50404">
    <property type="entry name" value="GST_NTER"/>
    <property type="match status" value="1"/>
</dbReference>
<reference evidence="2" key="1">
    <citation type="submission" date="2022-10" db="EMBL/GenBank/DDBJ databases">
        <title>Completed Genome Sequence of two octocoral isolated bacterium, Endozoicomonas euniceicola EF212T and Endozoicomonas gorgoniicola PS125T.</title>
        <authorList>
            <person name="Chiou Y.-J."/>
            <person name="Chen Y.-H."/>
        </authorList>
    </citation>
    <scope>NUCLEOTIDE SEQUENCE</scope>
    <source>
        <strain evidence="2">EF212</strain>
    </source>
</reference>
<dbReference type="EMBL" id="CP103300">
    <property type="protein sequence ID" value="UYM17262.1"/>
    <property type="molecule type" value="Genomic_DNA"/>
</dbReference>
<dbReference type="SUPFAM" id="SSF47616">
    <property type="entry name" value="GST C-terminal domain-like"/>
    <property type="match status" value="1"/>
</dbReference>
<feature type="domain" description="GST N-terminal" evidence="1">
    <location>
        <begin position="3"/>
        <end position="82"/>
    </location>
</feature>
<dbReference type="CDD" id="cd03060">
    <property type="entry name" value="GST_N_Omega_like"/>
    <property type="match status" value="1"/>
</dbReference>
<gene>
    <name evidence="2" type="ORF">NX720_04885</name>
</gene>
<evidence type="ECO:0000259" key="1">
    <source>
        <dbReference type="PROSITE" id="PS50404"/>
    </source>
</evidence>
<dbReference type="InterPro" id="IPR004045">
    <property type="entry name" value="Glutathione_S-Trfase_N"/>
</dbReference>
<dbReference type="InterPro" id="IPR050983">
    <property type="entry name" value="GST_Omega/HSP26"/>
</dbReference>
<dbReference type="InterPro" id="IPR036282">
    <property type="entry name" value="Glutathione-S-Trfase_C_sf"/>
</dbReference>
<evidence type="ECO:0000313" key="3">
    <source>
        <dbReference type="Proteomes" id="UP001163255"/>
    </source>
</evidence>
<dbReference type="RefSeq" id="WP_262599775.1">
    <property type="nucleotide sequence ID" value="NZ_CP103300.1"/>
</dbReference>
<dbReference type="Gene3D" id="1.20.1050.10">
    <property type="match status" value="1"/>
</dbReference>
<dbReference type="PANTHER" id="PTHR43968:SF6">
    <property type="entry name" value="GLUTATHIONE S-TRANSFERASE OMEGA"/>
    <property type="match status" value="1"/>
</dbReference>
<dbReference type="CDD" id="cd03196">
    <property type="entry name" value="GST_C_5"/>
    <property type="match status" value="1"/>
</dbReference>
<dbReference type="SUPFAM" id="SSF52833">
    <property type="entry name" value="Thioredoxin-like"/>
    <property type="match status" value="1"/>
</dbReference>
<name>A0ABY6GWU6_9GAMM</name>
<accession>A0ABY6GWU6</accession>
<dbReference type="PANTHER" id="PTHR43968">
    <property type="match status" value="1"/>
</dbReference>
<dbReference type="Gene3D" id="3.40.30.10">
    <property type="entry name" value="Glutaredoxin"/>
    <property type="match status" value="1"/>
</dbReference>
<protein>
    <submittedName>
        <fullName evidence="2">Glutathione S-transferase</fullName>
    </submittedName>
</protein>
<keyword evidence="3" id="KW-1185">Reference proteome</keyword>
<dbReference type="Pfam" id="PF13417">
    <property type="entry name" value="GST_N_3"/>
    <property type="match status" value="1"/>
</dbReference>
<sequence>MVSQPVLYTFRRCPYAIRARLAIAISQQTVEYREVLLREKPEAMLAASPKGTVPVLVLPGGQVIDESLDIMGWALSLNDPKHWLAGDTELIQQCDREFKPWLDRYKYADRHPDHSVEYYRQQGERFLSLLEGRLLQTTGLSANHLSITDYGIAPFVRQFAHVDRDWFYSSPYSELIRWLNNILGSSLFRSVMNKRAVWQPARK</sequence>
<evidence type="ECO:0000313" key="2">
    <source>
        <dbReference type="EMBL" id="UYM17262.1"/>
    </source>
</evidence>
<dbReference type="Proteomes" id="UP001163255">
    <property type="component" value="Chromosome"/>
</dbReference>
<dbReference type="InterPro" id="IPR036249">
    <property type="entry name" value="Thioredoxin-like_sf"/>
</dbReference>
<proteinExistence type="predicted"/>
<dbReference type="Pfam" id="PF13410">
    <property type="entry name" value="GST_C_2"/>
    <property type="match status" value="1"/>
</dbReference>
<organism evidence="2 3">
    <name type="scientific">Endozoicomonas euniceicola</name>
    <dbReference type="NCBI Taxonomy" id="1234143"/>
    <lineage>
        <taxon>Bacteria</taxon>
        <taxon>Pseudomonadati</taxon>
        <taxon>Pseudomonadota</taxon>
        <taxon>Gammaproteobacteria</taxon>
        <taxon>Oceanospirillales</taxon>
        <taxon>Endozoicomonadaceae</taxon>
        <taxon>Endozoicomonas</taxon>
    </lineage>
</organism>